<dbReference type="AlphaFoldDB" id="A0A521FYZ0"/>
<protein>
    <submittedName>
        <fullName evidence="1">Uncharacterized protein</fullName>
    </submittedName>
</protein>
<keyword evidence="2" id="KW-1185">Reference proteome</keyword>
<dbReference type="EMBL" id="NQJD01000045">
    <property type="protein sequence ID" value="TAA73988.1"/>
    <property type="molecule type" value="Genomic_DNA"/>
</dbReference>
<evidence type="ECO:0000313" key="2">
    <source>
        <dbReference type="Proteomes" id="UP000316238"/>
    </source>
</evidence>
<organism evidence="1 2">
    <name type="scientific">Candidatus Electronema aureum</name>
    <dbReference type="NCBI Taxonomy" id="2005002"/>
    <lineage>
        <taxon>Bacteria</taxon>
        <taxon>Pseudomonadati</taxon>
        <taxon>Thermodesulfobacteriota</taxon>
        <taxon>Desulfobulbia</taxon>
        <taxon>Desulfobulbales</taxon>
        <taxon>Desulfobulbaceae</taxon>
        <taxon>Candidatus Electronema</taxon>
    </lineage>
</organism>
<reference evidence="1" key="1">
    <citation type="submission" date="2017-07" db="EMBL/GenBank/DDBJ databases">
        <title>The cable genome - Insights into the physiology and evolution of filamentous bacteria capable of sulfide oxidation via long distance electron transfer.</title>
        <authorList>
            <person name="Thorup C."/>
            <person name="Bjerg J.T."/>
            <person name="Schreiber L."/>
            <person name="Nielsen L.P."/>
            <person name="Kjeldsen K.U."/>
            <person name="Boesen T."/>
            <person name="Boggild A."/>
            <person name="Meysman F."/>
            <person name="Geelhoed J."/>
            <person name="Schramm A."/>
        </authorList>
    </citation>
    <scope>NUCLEOTIDE SEQUENCE [LARGE SCALE GENOMIC DNA]</scope>
    <source>
        <strain evidence="1">GS</strain>
    </source>
</reference>
<sequence>MSYPDGSLQKYFDDHSWWEKTTEKNPLIGRLIWAFIPHVDVIPKSLISTGRAEDEASNHSKASYEIADLRIKSHFQKNTLPAAILPYYPDECYTVHRSKKRPALIIADGGVEVPKQLRSSMKPSWQTNPTMLAAPYYGVLKNGTSKWYEPFVDRIKKCEYPQYLWDTLPVSSSETKSSILRFDHIQPIGKHADSYELTDYTLKEAVVDFFLKEWLCWLTTGEMDVDSILYDIRRDFLSL</sequence>
<proteinExistence type="predicted"/>
<evidence type="ECO:0000313" key="1">
    <source>
        <dbReference type="EMBL" id="TAA73988.1"/>
    </source>
</evidence>
<comment type="caution">
    <text evidence="1">The sequence shown here is derived from an EMBL/GenBank/DDBJ whole genome shotgun (WGS) entry which is preliminary data.</text>
</comment>
<accession>A0A521FYZ0</accession>
<gene>
    <name evidence="1" type="ORF">CDV28_14510</name>
</gene>
<name>A0A521FYZ0_9BACT</name>
<dbReference type="Proteomes" id="UP000316238">
    <property type="component" value="Unassembled WGS sequence"/>
</dbReference>